<dbReference type="InterPro" id="IPR022742">
    <property type="entry name" value="Hydrolase_4"/>
</dbReference>
<dbReference type="AlphaFoldDB" id="A0A6G0WFJ5"/>
<dbReference type="InterPro" id="IPR029058">
    <property type="entry name" value="AB_hydrolase_fold"/>
</dbReference>
<organism evidence="2 3">
    <name type="scientific">Aphanomyces euteiches</name>
    <dbReference type="NCBI Taxonomy" id="100861"/>
    <lineage>
        <taxon>Eukaryota</taxon>
        <taxon>Sar</taxon>
        <taxon>Stramenopiles</taxon>
        <taxon>Oomycota</taxon>
        <taxon>Saprolegniomycetes</taxon>
        <taxon>Saprolegniales</taxon>
        <taxon>Verrucalvaceae</taxon>
        <taxon>Aphanomyces</taxon>
    </lineage>
</organism>
<gene>
    <name evidence="2" type="ORF">Ae201684_016245</name>
</gene>
<proteinExistence type="predicted"/>
<sequence length="354" mass="40213">MWGLEALLPASPIDIAGRALLVYLTIQMLKKLYEWSNPKNEPSRAITHAYDPHGAPGHRHYRFSADRKLWLRTRWWLPPGNTPWKGVIFVVHGYNEHIERYHYCASKLASSGYAVFGIDHQGHGLSEGERLYVERFEHYEQDFIEFVRDTLSLTSESAHVQESMMHFPEGLKLASLPRFLLGHSMGGLVCLRMIHKYPDVSWNGAIMCSGAFTLDPKSISPTDDFFSSILSVIFPKARPPNPSIKVVTDPREQERSIRDSFNYKTGPTMRWLSEFIAAVKAAAQIMPSIKIPLLIFHGELDVLTCPAGSAMLYDRASSPVKEMHLVPNVYHELLHDICRDDILDQIVAWCAKQA</sequence>
<dbReference type="Proteomes" id="UP000481153">
    <property type="component" value="Unassembled WGS sequence"/>
</dbReference>
<dbReference type="Pfam" id="PF12146">
    <property type="entry name" value="Hydrolase_4"/>
    <property type="match status" value="1"/>
</dbReference>
<evidence type="ECO:0000313" key="3">
    <source>
        <dbReference type="Proteomes" id="UP000481153"/>
    </source>
</evidence>
<accession>A0A6G0WFJ5</accession>
<evidence type="ECO:0000259" key="1">
    <source>
        <dbReference type="Pfam" id="PF12146"/>
    </source>
</evidence>
<name>A0A6G0WFJ5_9STRA</name>
<comment type="caution">
    <text evidence="2">The sequence shown here is derived from an EMBL/GenBank/DDBJ whole genome shotgun (WGS) entry which is preliminary data.</text>
</comment>
<dbReference type="SUPFAM" id="SSF53474">
    <property type="entry name" value="alpha/beta-Hydrolases"/>
    <property type="match status" value="1"/>
</dbReference>
<dbReference type="Gene3D" id="3.40.50.1820">
    <property type="entry name" value="alpha/beta hydrolase"/>
    <property type="match status" value="1"/>
</dbReference>
<dbReference type="PANTHER" id="PTHR11614">
    <property type="entry name" value="PHOSPHOLIPASE-RELATED"/>
    <property type="match status" value="1"/>
</dbReference>
<feature type="domain" description="Serine aminopeptidase S33" evidence="1">
    <location>
        <begin position="84"/>
        <end position="336"/>
    </location>
</feature>
<evidence type="ECO:0000313" key="2">
    <source>
        <dbReference type="EMBL" id="KAF0725228.1"/>
    </source>
</evidence>
<protein>
    <recommendedName>
        <fullName evidence="1">Serine aminopeptidase S33 domain-containing protein</fullName>
    </recommendedName>
</protein>
<dbReference type="EMBL" id="VJMJ01000247">
    <property type="protein sequence ID" value="KAF0725228.1"/>
    <property type="molecule type" value="Genomic_DNA"/>
</dbReference>
<dbReference type="VEuPathDB" id="FungiDB:AeMF1_005522"/>
<keyword evidence="3" id="KW-1185">Reference proteome</keyword>
<reference evidence="2 3" key="1">
    <citation type="submission" date="2019-07" db="EMBL/GenBank/DDBJ databases">
        <title>Genomics analysis of Aphanomyces spp. identifies a new class of oomycete effector associated with host adaptation.</title>
        <authorList>
            <person name="Gaulin E."/>
        </authorList>
    </citation>
    <scope>NUCLEOTIDE SEQUENCE [LARGE SCALE GENOMIC DNA]</scope>
    <source>
        <strain evidence="2 3">ATCC 201684</strain>
    </source>
</reference>
<dbReference type="InterPro" id="IPR051044">
    <property type="entry name" value="MAG_DAG_Lipase"/>
</dbReference>